<dbReference type="Pfam" id="PF05258">
    <property type="entry name" value="DciA"/>
    <property type="match status" value="1"/>
</dbReference>
<dbReference type="PANTHER" id="PTHR36456">
    <property type="entry name" value="UPF0232 PROTEIN SCO3875"/>
    <property type="match status" value="1"/>
</dbReference>
<dbReference type="AlphaFoldDB" id="A0A8J7SPT2"/>
<comment type="caution">
    <text evidence="1">The sequence shown here is derived from an EMBL/GenBank/DDBJ whole genome shotgun (WGS) entry which is preliminary data.</text>
</comment>
<protein>
    <submittedName>
        <fullName evidence="1">DUF721 domain-containing protein</fullName>
    </submittedName>
</protein>
<keyword evidence="2" id="KW-1185">Reference proteome</keyword>
<organism evidence="1 2">
    <name type="scientific">Persicirhabdus sediminis</name>
    <dbReference type="NCBI Taxonomy" id="454144"/>
    <lineage>
        <taxon>Bacteria</taxon>
        <taxon>Pseudomonadati</taxon>
        <taxon>Verrucomicrobiota</taxon>
        <taxon>Verrucomicrobiia</taxon>
        <taxon>Verrucomicrobiales</taxon>
        <taxon>Verrucomicrobiaceae</taxon>
        <taxon>Persicirhabdus</taxon>
    </lineage>
</organism>
<evidence type="ECO:0000313" key="2">
    <source>
        <dbReference type="Proteomes" id="UP000624703"/>
    </source>
</evidence>
<gene>
    <name evidence="1" type="ORF">JIN82_15365</name>
</gene>
<name>A0A8J7SPT2_9BACT</name>
<evidence type="ECO:0000313" key="1">
    <source>
        <dbReference type="EMBL" id="MBK1792543.1"/>
    </source>
</evidence>
<dbReference type="EMBL" id="JAENIM010000046">
    <property type="protein sequence ID" value="MBK1792543.1"/>
    <property type="molecule type" value="Genomic_DNA"/>
</dbReference>
<dbReference type="RefSeq" id="WP_200312557.1">
    <property type="nucleotide sequence ID" value="NZ_JAENIM010000046.1"/>
</dbReference>
<reference evidence="1" key="1">
    <citation type="submission" date="2021-01" db="EMBL/GenBank/DDBJ databases">
        <title>Modified the classification status of verrucomicrobia.</title>
        <authorList>
            <person name="Feng X."/>
        </authorList>
    </citation>
    <scope>NUCLEOTIDE SEQUENCE</scope>
    <source>
        <strain evidence="1">_KCTC 22039</strain>
    </source>
</reference>
<accession>A0A8J7SPT2</accession>
<proteinExistence type="predicted"/>
<sequence length="120" mass="13974">MPESLKIRAKVLSEWRGVWERPDPRRNLHTPKEYVESLLKNAGIDQGFDQQKLESVWQSVAGEFVAKHARPESLKHGILVLHVVQPTMRFELQQQSGRLLRNLQRDLGKNVVRQIRFKIG</sequence>
<dbReference type="InterPro" id="IPR007922">
    <property type="entry name" value="DciA-like"/>
</dbReference>
<dbReference type="PANTHER" id="PTHR36456:SF1">
    <property type="entry name" value="UPF0232 PROTEIN SCO3875"/>
    <property type="match status" value="1"/>
</dbReference>
<dbReference type="Proteomes" id="UP000624703">
    <property type="component" value="Unassembled WGS sequence"/>
</dbReference>